<keyword evidence="2" id="KW-1185">Reference proteome</keyword>
<sequence>MVSSAPKTSNLTALLQSAPTAGDAKLVRDSTQALSRLRHLNEAEVITLFTPFVPHPPGSPLAKDMDPFEPLGRAIPRQVRHVPYRLDHGMTETHADFLPSSGAIVIVICSPQNVLDHDYRAFERQAKFAHHVTKRVTENRTLADVPVILVLVSNGSASQAQEHGVRDFPTLVMLNEYSIAALTNAARVLFVR</sequence>
<dbReference type="EMBL" id="WVTA01000001">
    <property type="protein sequence ID" value="KAK3216897.1"/>
    <property type="molecule type" value="Genomic_DNA"/>
</dbReference>
<dbReference type="Proteomes" id="UP001280581">
    <property type="component" value="Unassembled WGS sequence"/>
</dbReference>
<organism evidence="1 2">
    <name type="scientific">Pseudopithomyces chartarum</name>
    <dbReference type="NCBI Taxonomy" id="1892770"/>
    <lineage>
        <taxon>Eukaryota</taxon>
        <taxon>Fungi</taxon>
        <taxon>Dikarya</taxon>
        <taxon>Ascomycota</taxon>
        <taxon>Pezizomycotina</taxon>
        <taxon>Dothideomycetes</taxon>
        <taxon>Pleosporomycetidae</taxon>
        <taxon>Pleosporales</taxon>
        <taxon>Massarineae</taxon>
        <taxon>Didymosphaeriaceae</taxon>
        <taxon>Pseudopithomyces</taxon>
    </lineage>
</organism>
<name>A0AAN6M889_9PLEO</name>
<proteinExistence type="predicted"/>
<comment type="caution">
    <text evidence="1">The sequence shown here is derived from an EMBL/GenBank/DDBJ whole genome shotgun (WGS) entry which is preliminary data.</text>
</comment>
<dbReference type="AlphaFoldDB" id="A0AAN6M889"/>
<protein>
    <submittedName>
        <fullName evidence="1">Uncharacterized protein</fullName>
    </submittedName>
</protein>
<reference evidence="1 2" key="1">
    <citation type="submission" date="2021-02" db="EMBL/GenBank/DDBJ databases">
        <title>Genome assembly of Pseudopithomyces chartarum.</title>
        <authorList>
            <person name="Jauregui R."/>
            <person name="Singh J."/>
            <person name="Voisey C."/>
        </authorList>
    </citation>
    <scope>NUCLEOTIDE SEQUENCE [LARGE SCALE GENOMIC DNA]</scope>
    <source>
        <strain evidence="1 2">AGR01</strain>
    </source>
</reference>
<gene>
    <name evidence="1" type="ORF">GRF29_1g1318939</name>
</gene>
<evidence type="ECO:0000313" key="2">
    <source>
        <dbReference type="Proteomes" id="UP001280581"/>
    </source>
</evidence>
<accession>A0AAN6M889</accession>
<evidence type="ECO:0000313" key="1">
    <source>
        <dbReference type="EMBL" id="KAK3216897.1"/>
    </source>
</evidence>